<dbReference type="InterPro" id="IPR032466">
    <property type="entry name" value="Metal_Hydrolase"/>
</dbReference>
<dbReference type="RefSeq" id="WP_062124528.1">
    <property type="nucleotide sequence ID" value="NZ_BAZW01000015.1"/>
</dbReference>
<dbReference type="EMBL" id="BAZW01000015">
    <property type="protein sequence ID" value="GAO29902.1"/>
    <property type="molecule type" value="Genomic_DNA"/>
</dbReference>
<dbReference type="AlphaFoldDB" id="A0A0E9LWG2"/>
<gene>
    <name evidence="2" type="ORF">JCM15548_12137</name>
</gene>
<keyword evidence="1" id="KW-0479">Metal-binding</keyword>
<accession>A0A0E9LWG2</accession>
<reference evidence="2 3" key="1">
    <citation type="journal article" date="2015" name="Microbes Environ.">
        <title>Distribution and evolution of nitrogen fixation genes in the phylum bacteroidetes.</title>
        <authorList>
            <person name="Inoue J."/>
            <person name="Oshima K."/>
            <person name="Suda W."/>
            <person name="Sakamoto M."/>
            <person name="Iino T."/>
            <person name="Noda S."/>
            <person name="Hongoh Y."/>
            <person name="Hattori M."/>
            <person name="Ohkuma M."/>
        </authorList>
    </citation>
    <scope>NUCLEOTIDE SEQUENCE [LARGE SCALE GENOMIC DNA]</scope>
    <source>
        <strain evidence="2">JCM 15548</strain>
    </source>
</reference>
<comment type="caution">
    <text evidence="2">The sequence shown here is derived from an EMBL/GenBank/DDBJ whole genome shotgun (WGS) entry which is preliminary data.</text>
</comment>
<dbReference type="PANTHER" id="PTHR47176:SF1">
    <property type="entry name" value="OS04G0577500 PROTEIN"/>
    <property type="match status" value="1"/>
</dbReference>
<dbReference type="SUPFAM" id="SSF51556">
    <property type="entry name" value="Metallo-dependent hydrolases"/>
    <property type="match status" value="1"/>
</dbReference>
<protein>
    <submittedName>
        <fullName evidence="2">Putative deoxyribonuclease YjjV</fullName>
    </submittedName>
</protein>
<evidence type="ECO:0000313" key="3">
    <source>
        <dbReference type="Proteomes" id="UP000032900"/>
    </source>
</evidence>
<dbReference type="Pfam" id="PF01026">
    <property type="entry name" value="TatD_DNase"/>
    <property type="match status" value="1"/>
</dbReference>
<dbReference type="OrthoDB" id="664222at2"/>
<proteinExistence type="predicted"/>
<dbReference type="Proteomes" id="UP000032900">
    <property type="component" value="Unassembled WGS sequence"/>
</dbReference>
<feature type="binding site" evidence="1">
    <location>
        <position position="105"/>
    </location>
    <ligand>
        <name>a divalent metal cation</name>
        <dbReference type="ChEBI" id="CHEBI:60240"/>
        <label>2</label>
    </ligand>
</feature>
<keyword evidence="3" id="KW-1185">Reference proteome</keyword>
<feature type="binding site" evidence="1">
    <location>
        <position position="70"/>
    </location>
    <ligand>
        <name>a divalent metal cation</name>
        <dbReference type="ChEBI" id="CHEBI:60240"/>
        <label>1</label>
    </ligand>
</feature>
<feature type="binding site" evidence="1">
    <location>
        <position position="129"/>
    </location>
    <ligand>
        <name>a divalent metal cation</name>
        <dbReference type="ChEBI" id="CHEBI:60240"/>
        <label>2</label>
    </ligand>
</feature>
<evidence type="ECO:0000313" key="2">
    <source>
        <dbReference type="EMBL" id="GAO29902.1"/>
    </source>
</evidence>
<dbReference type="STRING" id="1236989.JCM15548_12137"/>
<dbReference type="Gene3D" id="3.20.20.140">
    <property type="entry name" value="Metal-dependent hydrolases"/>
    <property type="match status" value="1"/>
</dbReference>
<sequence length="219" mass="24431">MLPYIDIHTHHLQNHPEVLEILNLRAGEDRPEFQASHVSFGVHPWDADQPERVRLIDQASDIEHLTAIGECGLDKFQGGDLAKQTSLFKQHIELSEKLNVPVVIHCVGYFNELMALRKEGTATRPWIIHGFAGHPQLAEQLIKAGFFLSFGEALMQADSKAAGALKALAADQWFLETDESEQSIQSIYQRAADIGQISLSQLKAQLHQNFLSTFAGQNL</sequence>
<dbReference type="InterPro" id="IPR001130">
    <property type="entry name" value="TatD-like"/>
</dbReference>
<evidence type="ECO:0000256" key="1">
    <source>
        <dbReference type="PIRSR" id="PIRSR005902-1"/>
    </source>
</evidence>
<dbReference type="GO" id="GO:0016788">
    <property type="term" value="F:hydrolase activity, acting on ester bonds"/>
    <property type="evidence" value="ECO:0007669"/>
    <property type="project" value="InterPro"/>
</dbReference>
<dbReference type="GO" id="GO:0046872">
    <property type="term" value="F:metal ion binding"/>
    <property type="evidence" value="ECO:0007669"/>
    <property type="project" value="UniProtKB-KW"/>
</dbReference>
<dbReference type="PANTHER" id="PTHR47176">
    <property type="entry name" value="OSJNBA0020J04.13 PROTEIN"/>
    <property type="match status" value="1"/>
</dbReference>
<feature type="binding site" evidence="1">
    <location>
        <position position="178"/>
    </location>
    <ligand>
        <name>a divalent metal cation</name>
        <dbReference type="ChEBI" id="CHEBI:60240"/>
        <label>1</label>
    </ligand>
</feature>
<organism evidence="2 3">
    <name type="scientific">Geofilum rubicundum JCM 15548</name>
    <dbReference type="NCBI Taxonomy" id="1236989"/>
    <lineage>
        <taxon>Bacteria</taxon>
        <taxon>Pseudomonadati</taxon>
        <taxon>Bacteroidota</taxon>
        <taxon>Bacteroidia</taxon>
        <taxon>Marinilabiliales</taxon>
        <taxon>Marinilabiliaceae</taxon>
        <taxon>Geofilum</taxon>
    </lineage>
</organism>
<name>A0A0E9LWG2_9BACT</name>